<dbReference type="Proteomes" id="UP001420932">
    <property type="component" value="Unassembled WGS sequence"/>
</dbReference>
<evidence type="ECO:0000313" key="1">
    <source>
        <dbReference type="EMBL" id="KAK9170079.1"/>
    </source>
</evidence>
<name>A0AAP0Q8K6_9MAGN</name>
<sequence>MLLLYMVVSLIAYFLSYMNIYTHPLHILLCQCRCVVKQIFKEFVVGFQVWE</sequence>
<organism evidence="1 2">
    <name type="scientific">Stephania yunnanensis</name>
    <dbReference type="NCBI Taxonomy" id="152371"/>
    <lineage>
        <taxon>Eukaryota</taxon>
        <taxon>Viridiplantae</taxon>
        <taxon>Streptophyta</taxon>
        <taxon>Embryophyta</taxon>
        <taxon>Tracheophyta</taxon>
        <taxon>Spermatophyta</taxon>
        <taxon>Magnoliopsida</taxon>
        <taxon>Ranunculales</taxon>
        <taxon>Menispermaceae</taxon>
        <taxon>Menispermoideae</taxon>
        <taxon>Cissampelideae</taxon>
        <taxon>Stephania</taxon>
    </lineage>
</organism>
<protein>
    <submittedName>
        <fullName evidence="1">Uncharacterized protein</fullName>
    </submittedName>
</protein>
<keyword evidence="2" id="KW-1185">Reference proteome</keyword>
<gene>
    <name evidence="1" type="ORF">Syun_002219</name>
</gene>
<accession>A0AAP0Q8K6</accession>
<comment type="caution">
    <text evidence="1">The sequence shown here is derived from an EMBL/GenBank/DDBJ whole genome shotgun (WGS) entry which is preliminary data.</text>
</comment>
<dbReference type="AlphaFoldDB" id="A0AAP0Q8K6"/>
<evidence type="ECO:0000313" key="2">
    <source>
        <dbReference type="Proteomes" id="UP001420932"/>
    </source>
</evidence>
<dbReference type="EMBL" id="JBBNAF010000001">
    <property type="protein sequence ID" value="KAK9170079.1"/>
    <property type="molecule type" value="Genomic_DNA"/>
</dbReference>
<proteinExistence type="predicted"/>
<reference evidence="1 2" key="1">
    <citation type="submission" date="2024-01" db="EMBL/GenBank/DDBJ databases">
        <title>Genome assemblies of Stephania.</title>
        <authorList>
            <person name="Yang L."/>
        </authorList>
    </citation>
    <scope>NUCLEOTIDE SEQUENCE [LARGE SCALE GENOMIC DNA]</scope>
    <source>
        <strain evidence="1">YNDBR</strain>
        <tissue evidence="1">Leaf</tissue>
    </source>
</reference>